<sequence>MPSRALRESPITFVHRVEIVAALPSAPATSSLAQPRAPSSAQGPAPPNTEPRPPLRRDCPSTSLPGWSIVASPLRRRKQLSSPRQPRRPVVSRRRPAPLRSAPSNLAAPRRTTFEPWASPAIYSGCMDFNVICDKPAVSKKVPAAAVKKSDSSDESSESESDSSEDDKVRGTGDLCSLKCLYFIQCENGVYVV</sequence>
<keyword evidence="3" id="KW-1185">Reference proteome</keyword>
<dbReference type="Proteomes" id="UP000243459">
    <property type="component" value="Unassembled WGS sequence"/>
</dbReference>
<organism evidence="2 3">
    <name type="scientific">Asparagus officinalis</name>
    <name type="common">Garden asparagus</name>
    <dbReference type="NCBI Taxonomy" id="4686"/>
    <lineage>
        <taxon>Eukaryota</taxon>
        <taxon>Viridiplantae</taxon>
        <taxon>Streptophyta</taxon>
        <taxon>Embryophyta</taxon>
        <taxon>Tracheophyta</taxon>
        <taxon>Spermatophyta</taxon>
        <taxon>Magnoliopsida</taxon>
        <taxon>Liliopsida</taxon>
        <taxon>Asparagales</taxon>
        <taxon>Asparagaceae</taxon>
        <taxon>Asparagoideae</taxon>
        <taxon>Asparagus</taxon>
    </lineage>
</organism>
<reference evidence="3" key="1">
    <citation type="journal article" date="2017" name="Nat. Commun.">
        <title>The asparagus genome sheds light on the origin and evolution of a young Y chromosome.</title>
        <authorList>
            <person name="Harkess A."/>
            <person name="Zhou J."/>
            <person name="Xu C."/>
            <person name="Bowers J.E."/>
            <person name="Van der Hulst R."/>
            <person name="Ayyampalayam S."/>
            <person name="Mercati F."/>
            <person name="Riccardi P."/>
            <person name="McKain M.R."/>
            <person name="Kakrana A."/>
            <person name="Tang H."/>
            <person name="Ray J."/>
            <person name="Groenendijk J."/>
            <person name="Arikit S."/>
            <person name="Mathioni S.M."/>
            <person name="Nakano M."/>
            <person name="Shan H."/>
            <person name="Telgmann-Rauber A."/>
            <person name="Kanno A."/>
            <person name="Yue Z."/>
            <person name="Chen H."/>
            <person name="Li W."/>
            <person name="Chen Y."/>
            <person name="Xu X."/>
            <person name="Zhang Y."/>
            <person name="Luo S."/>
            <person name="Chen H."/>
            <person name="Gao J."/>
            <person name="Mao Z."/>
            <person name="Pires J.C."/>
            <person name="Luo M."/>
            <person name="Kudrna D."/>
            <person name="Wing R.A."/>
            <person name="Meyers B.C."/>
            <person name="Yi K."/>
            <person name="Kong H."/>
            <person name="Lavrijsen P."/>
            <person name="Sunseri F."/>
            <person name="Falavigna A."/>
            <person name="Ye Y."/>
            <person name="Leebens-Mack J.H."/>
            <person name="Chen G."/>
        </authorList>
    </citation>
    <scope>NUCLEOTIDE SEQUENCE [LARGE SCALE GENOMIC DNA]</scope>
    <source>
        <strain evidence="3">cv. DH0086</strain>
    </source>
</reference>
<feature type="region of interest" description="Disordered" evidence="1">
    <location>
        <begin position="143"/>
        <end position="170"/>
    </location>
</feature>
<dbReference type="EMBL" id="KV863312">
    <property type="protein sequence ID" value="ONK55690.1"/>
    <property type="molecule type" value="Genomic_DNA"/>
</dbReference>
<evidence type="ECO:0000313" key="2">
    <source>
        <dbReference type="EMBL" id="ONK55690.1"/>
    </source>
</evidence>
<accession>A0A1R3L7V6</accession>
<feature type="compositionally biased region" description="Acidic residues" evidence="1">
    <location>
        <begin position="153"/>
        <end position="165"/>
    </location>
</feature>
<dbReference type="Gramene" id="ONK55690">
    <property type="protein sequence ID" value="ONK55690"/>
    <property type="gene ID" value="A4U43_UnF130"/>
</dbReference>
<protein>
    <submittedName>
        <fullName evidence="2">Uncharacterized protein</fullName>
    </submittedName>
</protein>
<feature type="compositionally biased region" description="Basic residues" evidence="1">
    <location>
        <begin position="74"/>
        <end position="97"/>
    </location>
</feature>
<dbReference type="AlphaFoldDB" id="A0A1R3L7V6"/>
<gene>
    <name evidence="2" type="ORF">A4U43_UnF130</name>
</gene>
<feature type="region of interest" description="Disordered" evidence="1">
    <location>
        <begin position="27"/>
        <end position="107"/>
    </location>
</feature>
<evidence type="ECO:0000313" key="3">
    <source>
        <dbReference type="Proteomes" id="UP000243459"/>
    </source>
</evidence>
<name>A0A1R3L7V6_ASPOF</name>
<proteinExistence type="predicted"/>
<evidence type="ECO:0000256" key="1">
    <source>
        <dbReference type="SAM" id="MobiDB-lite"/>
    </source>
</evidence>